<evidence type="ECO:0000259" key="7">
    <source>
        <dbReference type="PROSITE" id="PS50893"/>
    </source>
</evidence>
<dbReference type="Pfam" id="PF00005">
    <property type="entry name" value="ABC_tran"/>
    <property type="match status" value="1"/>
</dbReference>
<evidence type="ECO:0000256" key="5">
    <source>
        <dbReference type="ARBA" id="ARBA00022840"/>
    </source>
</evidence>
<dbReference type="Gene3D" id="3.40.50.300">
    <property type="entry name" value="P-loop containing nucleotide triphosphate hydrolases"/>
    <property type="match status" value="1"/>
</dbReference>
<dbReference type="InterPro" id="IPR003439">
    <property type="entry name" value="ABC_transporter-like_ATP-bd"/>
</dbReference>
<feature type="domain" description="ABC transporter" evidence="7">
    <location>
        <begin position="1"/>
        <end position="233"/>
    </location>
</feature>
<accession>A0A941D5J2</accession>
<comment type="subcellular location">
    <subcellularLocation>
        <location evidence="1">Cell membrane</location>
        <topology evidence="1">Peripheral membrane protein</topology>
    </subcellularLocation>
</comment>
<dbReference type="PANTHER" id="PTHR42711">
    <property type="entry name" value="ABC TRANSPORTER ATP-BINDING PROTEIN"/>
    <property type="match status" value="1"/>
</dbReference>
<proteinExistence type="inferred from homology"/>
<comment type="caution">
    <text evidence="8">The sequence shown here is derived from an EMBL/GenBank/DDBJ whole genome shotgun (WGS) entry which is preliminary data.</text>
</comment>
<organism evidence="8 9">
    <name type="scientific">Phycicoccus avicenniae</name>
    <dbReference type="NCBI Taxonomy" id="2828860"/>
    <lineage>
        <taxon>Bacteria</taxon>
        <taxon>Bacillati</taxon>
        <taxon>Actinomycetota</taxon>
        <taxon>Actinomycetes</taxon>
        <taxon>Micrococcales</taxon>
        <taxon>Intrasporangiaceae</taxon>
        <taxon>Phycicoccus</taxon>
    </lineage>
</organism>
<evidence type="ECO:0000313" key="9">
    <source>
        <dbReference type="Proteomes" id="UP000677016"/>
    </source>
</evidence>
<dbReference type="SUPFAM" id="SSF52540">
    <property type="entry name" value="P-loop containing nucleoside triphosphate hydrolases"/>
    <property type="match status" value="1"/>
</dbReference>
<dbReference type="InterPro" id="IPR003593">
    <property type="entry name" value="AAA+_ATPase"/>
</dbReference>
<keyword evidence="6" id="KW-0046">Antibiotic resistance</keyword>
<comment type="similarity">
    <text evidence="2">Belongs to the ABC transporter superfamily.</text>
</comment>
<dbReference type="InterPro" id="IPR050763">
    <property type="entry name" value="ABC_transporter_ATP-binding"/>
</dbReference>
<dbReference type="PROSITE" id="PS50893">
    <property type="entry name" value="ABC_TRANSPORTER_2"/>
    <property type="match status" value="1"/>
</dbReference>
<dbReference type="GO" id="GO:0046677">
    <property type="term" value="P:response to antibiotic"/>
    <property type="evidence" value="ECO:0007669"/>
    <property type="project" value="UniProtKB-KW"/>
</dbReference>
<protein>
    <submittedName>
        <fullName evidence="8">ABC transporter ATP-binding protein</fullName>
    </submittedName>
</protein>
<evidence type="ECO:0000256" key="6">
    <source>
        <dbReference type="ARBA" id="ARBA00023251"/>
    </source>
</evidence>
<dbReference type="GO" id="GO:0005524">
    <property type="term" value="F:ATP binding"/>
    <property type="evidence" value="ECO:0007669"/>
    <property type="project" value="UniProtKB-KW"/>
</dbReference>
<dbReference type="Proteomes" id="UP000677016">
    <property type="component" value="Unassembled WGS sequence"/>
</dbReference>
<dbReference type="GO" id="GO:0016887">
    <property type="term" value="F:ATP hydrolysis activity"/>
    <property type="evidence" value="ECO:0007669"/>
    <property type="project" value="InterPro"/>
</dbReference>
<dbReference type="EMBL" id="JAGSNF010000004">
    <property type="protein sequence ID" value="MBR7742514.1"/>
    <property type="molecule type" value="Genomic_DNA"/>
</dbReference>
<keyword evidence="9" id="KW-1185">Reference proteome</keyword>
<dbReference type="PANTHER" id="PTHR42711:SF5">
    <property type="entry name" value="ABC TRANSPORTER ATP-BINDING PROTEIN NATA"/>
    <property type="match status" value="1"/>
</dbReference>
<evidence type="ECO:0000256" key="3">
    <source>
        <dbReference type="ARBA" id="ARBA00022448"/>
    </source>
</evidence>
<evidence type="ECO:0000256" key="1">
    <source>
        <dbReference type="ARBA" id="ARBA00004202"/>
    </source>
</evidence>
<keyword evidence="5 8" id="KW-0067">ATP-binding</keyword>
<reference evidence="8" key="1">
    <citation type="submission" date="2021-04" db="EMBL/GenBank/DDBJ databases">
        <title>Phycicoccus avicenniae sp. nov., a novel endophytic actinomycetes isolated from branch of Avicennia mariana.</title>
        <authorList>
            <person name="Tuo L."/>
        </authorList>
    </citation>
    <scope>NUCLEOTIDE SEQUENCE</scope>
    <source>
        <strain evidence="8">BSK3Z-2</strain>
    </source>
</reference>
<keyword evidence="3" id="KW-0813">Transport</keyword>
<sequence length="312" mass="33339">MSFDSGRGRRRRTVEAVRGIDLDIGRGEIVGLLGPNGAGKTTTLRILSTLLRPTSGEVLVCGRDVRADPREVRRRLGYVSQGGSTSRRARAGDEATDRGMLYGLTRRAARTRARDLFDRLDLGDLWDRPAGSLSGGQRRRLEIATALVHDPELVVLDEPTTGLDPQSRANLWDHIRDLRASRGATVLVTTHYLDEADALSDRLVVVDHGSVVATGTSEDLKADLDDDVLTVRLADPADAGRAALCAGAATGDVFTPGDGVVTGPLRAGSGGLAVVVRELDRHDVAVAGLDVRRPTLDDVFLTLTGRSLRDAA</sequence>
<evidence type="ECO:0000313" key="8">
    <source>
        <dbReference type="EMBL" id="MBR7742514.1"/>
    </source>
</evidence>
<dbReference type="SMART" id="SM00382">
    <property type="entry name" value="AAA"/>
    <property type="match status" value="1"/>
</dbReference>
<dbReference type="AlphaFoldDB" id="A0A941D5J2"/>
<gene>
    <name evidence="8" type="ORF">KC207_04330</name>
</gene>
<dbReference type="InterPro" id="IPR027417">
    <property type="entry name" value="P-loop_NTPase"/>
</dbReference>
<keyword evidence="4" id="KW-0547">Nucleotide-binding</keyword>
<name>A0A941D5J2_9MICO</name>
<dbReference type="GO" id="GO:0005886">
    <property type="term" value="C:plasma membrane"/>
    <property type="evidence" value="ECO:0007669"/>
    <property type="project" value="UniProtKB-SubCell"/>
</dbReference>
<dbReference type="InterPro" id="IPR017871">
    <property type="entry name" value="ABC_transporter-like_CS"/>
</dbReference>
<dbReference type="PROSITE" id="PS00211">
    <property type="entry name" value="ABC_TRANSPORTER_1"/>
    <property type="match status" value="1"/>
</dbReference>
<evidence type="ECO:0000256" key="2">
    <source>
        <dbReference type="ARBA" id="ARBA00005417"/>
    </source>
</evidence>
<evidence type="ECO:0000256" key="4">
    <source>
        <dbReference type="ARBA" id="ARBA00022741"/>
    </source>
</evidence>